<evidence type="ECO:0000313" key="4">
    <source>
        <dbReference type="Proteomes" id="UP001611383"/>
    </source>
</evidence>
<keyword evidence="2" id="KW-0472">Membrane</keyword>
<evidence type="ECO:0000256" key="1">
    <source>
        <dbReference type="SAM" id="MobiDB-lite"/>
    </source>
</evidence>
<evidence type="ECO:0000313" key="3">
    <source>
        <dbReference type="EMBL" id="WNG51252.1"/>
    </source>
</evidence>
<feature type="compositionally biased region" description="Basic and acidic residues" evidence="1">
    <location>
        <begin position="310"/>
        <end position="320"/>
    </location>
</feature>
<proteinExistence type="predicted"/>
<reference evidence="3 4" key="1">
    <citation type="submission" date="2019-08" db="EMBL/GenBank/DDBJ databases">
        <title>Archangium and Cystobacter genomes.</title>
        <authorList>
            <person name="Chen I.-C.K."/>
            <person name="Wielgoss S."/>
        </authorList>
    </citation>
    <scope>NUCLEOTIDE SEQUENCE [LARGE SCALE GENOMIC DNA]</scope>
    <source>
        <strain evidence="3 4">Cbm 6</strain>
    </source>
</reference>
<evidence type="ECO:0000256" key="2">
    <source>
        <dbReference type="SAM" id="Phobius"/>
    </source>
</evidence>
<keyword evidence="4" id="KW-1185">Reference proteome</keyword>
<organism evidence="3 4">
    <name type="scientific">Archangium minus</name>
    <dbReference type="NCBI Taxonomy" id="83450"/>
    <lineage>
        <taxon>Bacteria</taxon>
        <taxon>Pseudomonadati</taxon>
        <taxon>Myxococcota</taxon>
        <taxon>Myxococcia</taxon>
        <taxon>Myxococcales</taxon>
        <taxon>Cystobacterineae</taxon>
        <taxon>Archangiaceae</taxon>
        <taxon>Archangium</taxon>
    </lineage>
</organism>
<feature type="transmembrane region" description="Helical" evidence="2">
    <location>
        <begin position="92"/>
        <end position="112"/>
    </location>
</feature>
<keyword evidence="2" id="KW-1133">Transmembrane helix</keyword>
<dbReference type="Proteomes" id="UP001611383">
    <property type="component" value="Chromosome"/>
</dbReference>
<name>A0ABY9X783_9BACT</name>
<dbReference type="RefSeq" id="WP_395811298.1">
    <property type="nucleotide sequence ID" value="NZ_CP043494.1"/>
</dbReference>
<feature type="region of interest" description="Disordered" evidence="1">
    <location>
        <begin position="300"/>
        <end position="348"/>
    </location>
</feature>
<feature type="region of interest" description="Disordered" evidence="1">
    <location>
        <begin position="259"/>
        <end position="285"/>
    </location>
</feature>
<protein>
    <recommendedName>
        <fullName evidence="5">Lipoprotein</fullName>
    </recommendedName>
</protein>
<sequence>MEEIRPLLTAFASFRPQVSRQLRLMLEPPGLVNPSQRPTPPWELRLREEFFSRFGPALLPVPATLETSRLTLALTLSTRYMDDGIREAAQELFSAPAFLASLTLSVMVYFAAWLAPEPLFSKTFAATLTVRLALLVGLVELGRLAQACMRLHHEAEIATTPKELEGAAERFGKSVGGTALRVLVVVASLGVPQVLPKMPGGGLWTLLSPLRHAPAGGPLLDSITTVQVVSNGTLLVTGVAAGTSAVSICGELTACTMADTKGSASSGGPRLSTRYGKPHTRQNPPHNEAIEEELARREAAGHAHLRKNKAQQDARGRDVYDPTPVKGVHFRKPDVSSVRPDGVRQNTNYVSNPREIQRELDAFDSMLRADPSAIHELYLLNGTLVRRYIPPGVSFP</sequence>
<gene>
    <name evidence="3" type="ORF">F0U60_49305</name>
</gene>
<accession>A0ABY9X783</accession>
<dbReference type="EMBL" id="CP043494">
    <property type="protein sequence ID" value="WNG51252.1"/>
    <property type="molecule type" value="Genomic_DNA"/>
</dbReference>
<keyword evidence="2" id="KW-0812">Transmembrane</keyword>
<evidence type="ECO:0008006" key="5">
    <source>
        <dbReference type="Google" id="ProtNLM"/>
    </source>
</evidence>